<proteinExistence type="predicted"/>
<dbReference type="EMBL" id="JAMYWD010001088">
    <property type="protein sequence ID" value="KAJ4945360.1"/>
    <property type="molecule type" value="Genomic_DNA"/>
</dbReference>
<organism evidence="3 4">
    <name type="scientific">Protea cynaroides</name>
    <dbReference type="NCBI Taxonomy" id="273540"/>
    <lineage>
        <taxon>Eukaryota</taxon>
        <taxon>Viridiplantae</taxon>
        <taxon>Streptophyta</taxon>
        <taxon>Embryophyta</taxon>
        <taxon>Tracheophyta</taxon>
        <taxon>Spermatophyta</taxon>
        <taxon>Magnoliopsida</taxon>
        <taxon>Proteales</taxon>
        <taxon>Proteaceae</taxon>
        <taxon>Protea</taxon>
    </lineage>
</organism>
<name>A0A9Q0GNF7_9MAGN</name>
<keyword evidence="4" id="KW-1185">Reference proteome</keyword>
<dbReference type="Proteomes" id="UP001141806">
    <property type="component" value="Unassembled WGS sequence"/>
</dbReference>
<feature type="compositionally biased region" description="Polar residues" evidence="2">
    <location>
        <begin position="275"/>
        <end position="288"/>
    </location>
</feature>
<evidence type="ECO:0000313" key="3">
    <source>
        <dbReference type="EMBL" id="KAJ4945360.1"/>
    </source>
</evidence>
<accession>A0A9Q0GNF7</accession>
<evidence type="ECO:0000256" key="2">
    <source>
        <dbReference type="SAM" id="MobiDB-lite"/>
    </source>
</evidence>
<feature type="region of interest" description="Disordered" evidence="2">
    <location>
        <begin position="263"/>
        <end position="335"/>
    </location>
</feature>
<comment type="caution">
    <text evidence="3">The sequence shown here is derived from an EMBL/GenBank/DDBJ whole genome shotgun (WGS) entry which is preliminary data.</text>
</comment>
<sequence length="335" mass="38258">MLLAKIKSLEENVAHLQYEFKWKTEGITESKKLHGELQGVVESKASQIVDLLAKLDSAKQNTNELKEELGKKTGEANERRNEYEKNKKMFLAKTNSLEDNVAHLQHELKCKTEEMTEEKKLHKKLQEMIESKSSQIEAFLAKLEKKKIEKMAEGRKLVKKLVQQTELNTSDTVEKGHLENKHGKENKLLQERVKSVESNVTEEVTEGKKLQEELLQKVESNVIINEKRRIKETSDFCKLISQYHLICCMFGLPEENTLHNRIEEESDSSRLHQNHGISQDNGRSGLNHCSSSCSSASKIPDFPVPGPQAIDPESADDETRDIHVDPEPKRHQSST</sequence>
<keyword evidence="1" id="KW-0175">Coiled coil</keyword>
<evidence type="ECO:0000313" key="4">
    <source>
        <dbReference type="Proteomes" id="UP001141806"/>
    </source>
</evidence>
<dbReference type="OrthoDB" id="5801062at2759"/>
<feature type="compositionally biased region" description="Basic and acidic residues" evidence="2">
    <location>
        <begin position="320"/>
        <end position="335"/>
    </location>
</feature>
<dbReference type="AlphaFoldDB" id="A0A9Q0GNF7"/>
<reference evidence="3" key="1">
    <citation type="journal article" date="2023" name="Plant J.">
        <title>The genome of the king protea, Protea cynaroides.</title>
        <authorList>
            <person name="Chang J."/>
            <person name="Duong T.A."/>
            <person name="Schoeman C."/>
            <person name="Ma X."/>
            <person name="Roodt D."/>
            <person name="Barker N."/>
            <person name="Li Z."/>
            <person name="Van de Peer Y."/>
            <person name="Mizrachi E."/>
        </authorList>
    </citation>
    <scope>NUCLEOTIDE SEQUENCE</scope>
    <source>
        <tissue evidence="3">Young leaves</tissue>
    </source>
</reference>
<gene>
    <name evidence="3" type="ORF">NE237_000158</name>
</gene>
<protein>
    <submittedName>
        <fullName evidence="3">Uncharacterized protein</fullName>
    </submittedName>
</protein>
<evidence type="ECO:0000256" key="1">
    <source>
        <dbReference type="SAM" id="Coils"/>
    </source>
</evidence>
<feature type="coiled-coil region" evidence="1">
    <location>
        <begin position="41"/>
        <end position="128"/>
    </location>
</feature>